<dbReference type="PANTHER" id="PTHR14097">
    <property type="entry name" value="OXIDOREDUCTASE HTATIP2"/>
    <property type="match status" value="1"/>
</dbReference>
<dbReference type="Gene3D" id="3.40.50.720">
    <property type="entry name" value="NAD(P)-binding Rossmann-like Domain"/>
    <property type="match status" value="1"/>
</dbReference>
<dbReference type="InterPro" id="IPR016040">
    <property type="entry name" value="NAD(P)-bd_dom"/>
</dbReference>
<sequence>MHLLLIGSTGLVGSHVLRLALDDSRIDHITVLSRKPLPEHPKLQTVTVDFKHLPEDALWWNNIDAVISTLGSTIKKAGSQEEFYKIDHDYSLTVAKLARQHNTPTYVLNSALGANPESKIFYSRVKGELEQDLAKLGFTSLTFVRPGFIGGKRTEFRLGEKIVVGILTIFSPALSRRLRVNPAEKIAKVLIENAVKPKSGVNIVTSKELS</sequence>
<organism evidence="2 3">
    <name type="scientific">Zophobihabitans entericus</name>
    <dbReference type="NCBI Taxonomy" id="1635327"/>
    <lineage>
        <taxon>Bacteria</taxon>
        <taxon>Pseudomonadati</taxon>
        <taxon>Pseudomonadota</taxon>
        <taxon>Gammaproteobacteria</taxon>
        <taxon>Orbales</taxon>
        <taxon>Orbaceae</taxon>
        <taxon>Zophobihabitans</taxon>
    </lineage>
</organism>
<evidence type="ECO:0000259" key="1">
    <source>
        <dbReference type="Pfam" id="PF13460"/>
    </source>
</evidence>
<dbReference type="PANTHER" id="PTHR14097:SF7">
    <property type="entry name" value="OXIDOREDUCTASE HTATIP2"/>
    <property type="match status" value="1"/>
</dbReference>
<evidence type="ECO:0000313" key="2">
    <source>
        <dbReference type="EMBL" id="QIQ21390.1"/>
    </source>
</evidence>
<dbReference type="InParanoid" id="A0A6G9ICT2"/>
<reference evidence="2 3" key="1">
    <citation type="submission" date="2020-03" db="EMBL/GenBank/DDBJ databases">
        <title>Complete genome sequence of Orbus sp. IPMB12 (BCRC 80908).</title>
        <authorList>
            <person name="Lo W.-S."/>
            <person name="Chang T.-H."/>
            <person name="Kuo C.-H."/>
        </authorList>
    </citation>
    <scope>NUCLEOTIDE SEQUENCE [LARGE SCALE GENOMIC DNA]</scope>
    <source>
        <strain evidence="2 3">IPMB12</strain>
    </source>
</reference>
<dbReference type="Proteomes" id="UP000501168">
    <property type="component" value="Chromosome"/>
</dbReference>
<keyword evidence="3" id="KW-1185">Reference proteome</keyword>
<dbReference type="InterPro" id="IPR036291">
    <property type="entry name" value="NAD(P)-bd_dom_sf"/>
</dbReference>
<gene>
    <name evidence="2" type="ORF">IPMB12_06620</name>
</gene>
<dbReference type="EMBL" id="CP050253">
    <property type="protein sequence ID" value="QIQ21390.1"/>
    <property type="molecule type" value="Genomic_DNA"/>
</dbReference>
<dbReference type="SUPFAM" id="SSF51735">
    <property type="entry name" value="NAD(P)-binding Rossmann-fold domains"/>
    <property type="match status" value="1"/>
</dbReference>
<dbReference type="AlphaFoldDB" id="A0A6G9ICT2"/>
<dbReference type="RefSeq" id="WP_166916157.1">
    <property type="nucleotide sequence ID" value="NZ_CP050253.1"/>
</dbReference>
<evidence type="ECO:0000313" key="3">
    <source>
        <dbReference type="Proteomes" id="UP000501168"/>
    </source>
</evidence>
<proteinExistence type="predicted"/>
<feature type="domain" description="NAD(P)-binding" evidence="1">
    <location>
        <begin position="7"/>
        <end position="149"/>
    </location>
</feature>
<protein>
    <submittedName>
        <fullName evidence="2">NAD(P)H-binding protein</fullName>
    </submittedName>
</protein>
<accession>A0A6G9ICT2</accession>
<name>A0A6G9ICT2_9GAMM</name>
<dbReference type="FunCoup" id="A0A6G9ICT2">
    <property type="interactions" value="225"/>
</dbReference>
<dbReference type="Pfam" id="PF13460">
    <property type="entry name" value="NAD_binding_10"/>
    <property type="match status" value="1"/>
</dbReference>
<dbReference type="KEGG" id="orb:IPMB12_06620"/>